<keyword evidence="1" id="KW-0812">Transmembrane</keyword>
<name>A0A1I2JPY4_9GAMM</name>
<feature type="transmembrane region" description="Helical" evidence="1">
    <location>
        <begin position="74"/>
        <end position="95"/>
    </location>
</feature>
<organism evidence="2 3">
    <name type="scientific">Fontimonas thermophila</name>
    <dbReference type="NCBI Taxonomy" id="1076937"/>
    <lineage>
        <taxon>Bacteria</taxon>
        <taxon>Pseudomonadati</taxon>
        <taxon>Pseudomonadota</taxon>
        <taxon>Gammaproteobacteria</taxon>
        <taxon>Nevskiales</taxon>
        <taxon>Nevskiaceae</taxon>
        <taxon>Fontimonas</taxon>
    </lineage>
</organism>
<dbReference type="Pfam" id="PF13430">
    <property type="entry name" value="DUF4112"/>
    <property type="match status" value="1"/>
</dbReference>
<accession>A0A1I2JPY4</accession>
<feature type="transmembrane region" description="Helical" evidence="1">
    <location>
        <begin position="132"/>
        <end position="153"/>
    </location>
</feature>
<dbReference type="OrthoDB" id="513552at2"/>
<keyword evidence="1" id="KW-0472">Membrane</keyword>
<feature type="transmembrane region" description="Helical" evidence="1">
    <location>
        <begin position="41"/>
        <end position="62"/>
    </location>
</feature>
<sequence>MANESQTAAVHAARQRIRRLATWLDSGIAIPGTHVRIGVEALIGLLPIAGDAVGLLLGLWLLYEAVRLRAPASLFVRMLGNVALDAVVGAVPVIGDAFDFAFKSNRRNARLLDAHLARLLDPPPPPPRWRGALRAALALALLALAAWGAGWLWRTWGTG</sequence>
<dbReference type="Proteomes" id="UP000199771">
    <property type="component" value="Unassembled WGS sequence"/>
</dbReference>
<evidence type="ECO:0000256" key="1">
    <source>
        <dbReference type="SAM" id="Phobius"/>
    </source>
</evidence>
<evidence type="ECO:0008006" key="4">
    <source>
        <dbReference type="Google" id="ProtNLM"/>
    </source>
</evidence>
<dbReference type="InterPro" id="IPR025187">
    <property type="entry name" value="DUF4112"/>
</dbReference>
<dbReference type="STRING" id="1076937.SAMN04488120_10955"/>
<dbReference type="EMBL" id="FOOC01000009">
    <property type="protein sequence ID" value="SFF56872.1"/>
    <property type="molecule type" value="Genomic_DNA"/>
</dbReference>
<dbReference type="PANTHER" id="PTHR35519">
    <property type="entry name" value="MEMBRANE PROTEINS"/>
    <property type="match status" value="1"/>
</dbReference>
<keyword evidence="3" id="KW-1185">Reference proteome</keyword>
<proteinExistence type="predicted"/>
<evidence type="ECO:0000313" key="3">
    <source>
        <dbReference type="Proteomes" id="UP000199771"/>
    </source>
</evidence>
<reference evidence="2 3" key="1">
    <citation type="submission" date="2016-10" db="EMBL/GenBank/DDBJ databases">
        <authorList>
            <person name="de Groot N.N."/>
        </authorList>
    </citation>
    <scope>NUCLEOTIDE SEQUENCE [LARGE SCALE GENOMIC DNA]</scope>
    <source>
        <strain evidence="2 3">DSM 23609</strain>
    </source>
</reference>
<dbReference type="RefSeq" id="WP_091534354.1">
    <property type="nucleotide sequence ID" value="NZ_FOOC01000009.1"/>
</dbReference>
<dbReference type="AlphaFoldDB" id="A0A1I2JPY4"/>
<keyword evidence="1" id="KW-1133">Transmembrane helix</keyword>
<dbReference type="PANTHER" id="PTHR35519:SF2">
    <property type="entry name" value="PH DOMAIN PROTEIN"/>
    <property type="match status" value="1"/>
</dbReference>
<evidence type="ECO:0000313" key="2">
    <source>
        <dbReference type="EMBL" id="SFF56872.1"/>
    </source>
</evidence>
<protein>
    <recommendedName>
        <fullName evidence="4">DUF4112 domain-containing protein</fullName>
    </recommendedName>
</protein>
<gene>
    <name evidence="2" type="ORF">SAMN04488120_10955</name>
</gene>